<protein>
    <recommendedName>
        <fullName evidence="1">G domain-containing protein</fullName>
    </recommendedName>
</protein>
<evidence type="ECO:0000259" key="1">
    <source>
        <dbReference type="Pfam" id="PF01926"/>
    </source>
</evidence>
<dbReference type="AlphaFoldDB" id="A0A401GQR5"/>
<dbReference type="GO" id="GO:0005525">
    <property type="term" value="F:GTP binding"/>
    <property type="evidence" value="ECO:0007669"/>
    <property type="project" value="InterPro"/>
</dbReference>
<accession>A0A401GQR5</accession>
<dbReference type="InParanoid" id="A0A401GQR5"/>
<dbReference type="CDD" id="cd00882">
    <property type="entry name" value="Ras_like_GTPase"/>
    <property type="match status" value="1"/>
</dbReference>
<keyword evidence="3" id="KW-1185">Reference proteome</keyword>
<evidence type="ECO:0000313" key="2">
    <source>
        <dbReference type="EMBL" id="GBE84552.1"/>
    </source>
</evidence>
<dbReference type="SUPFAM" id="SSF52540">
    <property type="entry name" value="P-loop containing nucleoside triphosphate hydrolases"/>
    <property type="match status" value="1"/>
</dbReference>
<dbReference type="InterPro" id="IPR006073">
    <property type="entry name" value="GTP-bd"/>
</dbReference>
<evidence type="ECO:0000313" key="3">
    <source>
        <dbReference type="Proteomes" id="UP000287166"/>
    </source>
</evidence>
<dbReference type="Gene3D" id="3.40.50.300">
    <property type="entry name" value="P-loop containing nucleotide triphosphate hydrolases"/>
    <property type="match status" value="1"/>
</dbReference>
<dbReference type="GeneID" id="38781469"/>
<dbReference type="Proteomes" id="UP000287166">
    <property type="component" value="Unassembled WGS sequence"/>
</dbReference>
<dbReference type="RefSeq" id="XP_027615465.1">
    <property type="nucleotide sequence ID" value="XM_027759664.1"/>
</dbReference>
<dbReference type="OrthoDB" id="8954335at2759"/>
<feature type="domain" description="G" evidence="1">
    <location>
        <begin position="21"/>
        <end position="83"/>
    </location>
</feature>
<gene>
    <name evidence="2" type="ORF">SCP_0605310</name>
</gene>
<organism evidence="2 3">
    <name type="scientific">Sparassis crispa</name>
    <dbReference type="NCBI Taxonomy" id="139825"/>
    <lineage>
        <taxon>Eukaryota</taxon>
        <taxon>Fungi</taxon>
        <taxon>Dikarya</taxon>
        <taxon>Basidiomycota</taxon>
        <taxon>Agaricomycotina</taxon>
        <taxon>Agaricomycetes</taxon>
        <taxon>Polyporales</taxon>
        <taxon>Sparassidaceae</taxon>
        <taxon>Sparassis</taxon>
    </lineage>
</organism>
<sequence length="295" mass="33709">MPDGRTRKVRLDQISENDVVVAVMGPTGAGKTTFINAATGQGDYLVGRKLRSRTAKIRTTRYVHPAYARPIIFVDTPGFDDTSKPDTDILRMVADWLVMVYSRNIKLAGVIYLHRISDNRMSGASQKNLRLFTQICGDSAMQNVTIVTTMWNSVREEVGTSREAELRNKFWRTMLEHGAETARYQNTFNSAWEVLDRFTRNELSVLQLQMEMVDSNQLLRDTQAGIALYLQQSLAERENSIRRHRETATIENDSGQLQQLDAQLAAIEETRRSFYESLETRSSLGRRILKFLTCF</sequence>
<dbReference type="InterPro" id="IPR027417">
    <property type="entry name" value="P-loop_NTPase"/>
</dbReference>
<dbReference type="Pfam" id="PF01926">
    <property type="entry name" value="MMR_HSR1"/>
    <property type="match status" value="1"/>
</dbReference>
<reference evidence="2 3" key="1">
    <citation type="journal article" date="2018" name="Sci. Rep.">
        <title>Genome sequence of the cauliflower mushroom Sparassis crispa (Hanabiratake) and its association with beneficial usage.</title>
        <authorList>
            <person name="Kiyama R."/>
            <person name="Furutani Y."/>
            <person name="Kawaguchi K."/>
            <person name="Nakanishi T."/>
        </authorList>
    </citation>
    <scope>NUCLEOTIDE SEQUENCE [LARGE SCALE GENOMIC DNA]</scope>
</reference>
<dbReference type="EMBL" id="BFAD01000006">
    <property type="protein sequence ID" value="GBE84552.1"/>
    <property type="molecule type" value="Genomic_DNA"/>
</dbReference>
<proteinExistence type="predicted"/>
<comment type="caution">
    <text evidence="2">The sequence shown here is derived from an EMBL/GenBank/DDBJ whole genome shotgun (WGS) entry which is preliminary data.</text>
</comment>
<name>A0A401GQR5_9APHY</name>